<dbReference type="VEuPathDB" id="TrichDB:TVAGG3_0736640"/>
<dbReference type="EMBL" id="DS113658">
    <property type="protein sequence ID" value="EAX98891.1"/>
    <property type="molecule type" value="Genomic_DNA"/>
</dbReference>
<sequence>MLNVITQTFSIPDFEKNVTSEKTMNNIKSLRKPHQKSLWSDPHAHMEVLIYIMVATLMAIYYDYLTLGELRAYLQYNNITLSFMHTKYNIDVVNETRTIIKGNHESDKKYILEDEYQKRMGGIFFMNSSLERTNATYIDLMYVYVCAFGGCVQSDGKIYLPERDRIFLKLGEAGQVVGYYEHVVASGNRWAAMYAHWMYDCVAYLLFIPEEIRKKSVFLLPVNSTIYSEAVETLGFNKSLGQILYLNSSQWVFARHFHTVYTPESIHGCMIWAVHELGRKWKELYGLNATVPTDYALYNRPYGNRYIIEFDDFCYSIQMRFPEYRWIKLQTLYPTFKESVIAYSHVKLLFAPAGSNWANVIFMNKNTAAVCAMADTNDIPVLAVCEVMNIWLSTFPIPGMRHHGGVSGKMDFEIAIKAVQKALFALDHGRWPTTTEI</sequence>
<dbReference type="GO" id="GO:0016757">
    <property type="term" value="F:glycosyltransferase activity"/>
    <property type="evidence" value="ECO:0000318"/>
    <property type="project" value="GO_Central"/>
</dbReference>
<name>A2F871_TRIV3</name>
<reference evidence="2" key="2">
    <citation type="journal article" date="2007" name="Science">
        <title>Draft genome sequence of the sexually transmitted pathogen Trichomonas vaginalis.</title>
        <authorList>
            <person name="Carlton J.M."/>
            <person name="Hirt R.P."/>
            <person name="Silva J.C."/>
            <person name="Delcher A.L."/>
            <person name="Schatz M."/>
            <person name="Zhao Q."/>
            <person name="Wortman J.R."/>
            <person name="Bidwell S.L."/>
            <person name="Alsmark U.C.M."/>
            <person name="Besteiro S."/>
            <person name="Sicheritz-Ponten T."/>
            <person name="Noel C.J."/>
            <person name="Dacks J.B."/>
            <person name="Foster P.G."/>
            <person name="Simillion C."/>
            <person name="Van de Peer Y."/>
            <person name="Miranda-Saavedra D."/>
            <person name="Barton G.J."/>
            <person name="Westrop G.D."/>
            <person name="Mueller S."/>
            <person name="Dessi D."/>
            <person name="Fiori P.L."/>
            <person name="Ren Q."/>
            <person name="Paulsen I."/>
            <person name="Zhang H."/>
            <person name="Bastida-Corcuera F.D."/>
            <person name="Simoes-Barbosa A."/>
            <person name="Brown M.T."/>
            <person name="Hayes R.D."/>
            <person name="Mukherjee M."/>
            <person name="Okumura C.Y."/>
            <person name="Schneider R."/>
            <person name="Smith A.J."/>
            <person name="Vanacova S."/>
            <person name="Villalvazo M."/>
            <person name="Haas B.J."/>
            <person name="Pertea M."/>
            <person name="Feldblyum T.V."/>
            <person name="Utterback T.R."/>
            <person name="Shu C.L."/>
            <person name="Osoegawa K."/>
            <person name="de Jong P.J."/>
            <person name="Hrdy I."/>
            <person name="Horvathova L."/>
            <person name="Zubacova Z."/>
            <person name="Dolezal P."/>
            <person name="Malik S.B."/>
            <person name="Logsdon J.M. Jr."/>
            <person name="Henze K."/>
            <person name="Gupta A."/>
            <person name="Wang C.C."/>
            <person name="Dunne R.L."/>
            <person name="Upcroft J.A."/>
            <person name="Upcroft P."/>
            <person name="White O."/>
            <person name="Salzberg S.L."/>
            <person name="Tang P."/>
            <person name="Chiu C.-H."/>
            <person name="Lee Y.-S."/>
            <person name="Embley T.M."/>
            <person name="Coombs G.H."/>
            <person name="Mottram J.C."/>
            <person name="Tachezy J."/>
            <person name="Fraser-Liggett C.M."/>
            <person name="Johnson P.J."/>
        </authorList>
    </citation>
    <scope>NUCLEOTIDE SEQUENCE [LARGE SCALE GENOMIC DNA]</scope>
    <source>
        <strain evidence="2">G3</strain>
    </source>
</reference>
<dbReference type="VEuPathDB" id="TrichDB:TVAG_210850"/>
<protein>
    <recommendedName>
        <fullName evidence="1">Glycosyltransferase 61 catalytic domain-containing protein</fullName>
    </recommendedName>
</protein>
<keyword evidence="3" id="KW-1185">Reference proteome</keyword>
<dbReference type="InParanoid" id="A2F871"/>
<gene>
    <name evidence="2" type="ORF">TVAG_210850</name>
</gene>
<dbReference type="Proteomes" id="UP000001542">
    <property type="component" value="Unassembled WGS sequence"/>
</dbReference>
<dbReference type="AlphaFoldDB" id="A2F871"/>
<dbReference type="InterPro" id="IPR049625">
    <property type="entry name" value="Glyco_transf_61_cat"/>
</dbReference>
<evidence type="ECO:0000313" key="2">
    <source>
        <dbReference type="EMBL" id="EAX98891.1"/>
    </source>
</evidence>
<evidence type="ECO:0000313" key="3">
    <source>
        <dbReference type="Proteomes" id="UP000001542"/>
    </source>
</evidence>
<proteinExistence type="predicted"/>
<evidence type="ECO:0000259" key="1">
    <source>
        <dbReference type="Pfam" id="PF04577"/>
    </source>
</evidence>
<organism evidence="2 3">
    <name type="scientific">Trichomonas vaginalis (strain ATCC PRA-98 / G3)</name>
    <dbReference type="NCBI Taxonomy" id="412133"/>
    <lineage>
        <taxon>Eukaryota</taxon>
        <taxon>Metamonada</taxon>
        <taxon>Parabasalia</taxon>
        <taxon>Trichomonadida</taxon>
        <taxon>Trichomonadidae</taxon>
        <taxon>Trichomonas</taxon>
    </lineage>
</organism>
<dbReference type="RefSeq" id="XP_001311821.1">
    <property type="nucleotide sequence ID" value="XM_001311820.1"/>
</dbReference>
<reference evidence="2" key="1">
    <citation type="submission" date="2006-10" db="EMBL/GenBank/DDBJ databases">
        <authorList>
            <person name="Amadeo P."/>
            <person name="Zhao Q."/>
            <person name="Wortman J."/>
            <person name="Fraser-Liggett C."/>
            <person name="Carlton J."/>
        </authorList>
    </citation>
    <scope>NUCLEOTIDE SEQUENCE</scope>
    <source>
        <strain evidence="2">G3</strain>
    </source>
</reference>
<dbReference type="KEGG" id="tva:4756693"/>
<feature type="domain" description="Glycosyltransferase 61 catalytic" evidence="1">
    <location>
        <begin position="194"/>
        <end position="369"/>
    </location>
</feature>
<accession>A2F871</accession>
<dbReference type="Pfam" id="PF04577">
    <property type="entry name" value="Glyco_transf_61"/>
    <property type="match status" value="1"/>
</dbReference>